<feature type="compositionally biased region" description="Basic and acidic residues" evidence="2">
    <location>
        <begin position="138"/>
        <end position="162"/>
    </location>
</feature>
<feature type="compositionally biased region" description="Basic residues" evidence="2">
    <location>
        <begin position="814"/>
        <end position="823"/>
    </location>
</feature>
<dbReference type="KEGG" id="bbel:109464619"/>
<evidence type="ECO:0000256" key="2">
    <source>
        <dbReference type="SAM" id="MobiDB-lite"/>
    </source>
</evidence>
<dbReference type="PANTHER" id="PTHR12582:SF41">
    <property type="entry name" value="UNC5C-LIKE PROTEIN"/>
    <property type="match status" value="1"/>
</dbReference>
<keyword evidence="1" id="KW-0675">Receptor</keyword>
<protein>
    <recommendedName>
        <fullName evidence="1">Netrin receptor UNC5</fullName>
    </recommendedName>
</protein>
<feature type="compositionally biased region" description="Basic and acidic residues" evidence="2">
    <location>
        <begin position="857"/>
        <end position="870"/>
    </location>
</feature>
<reference evidence="4" key="1">
    <citation type="submission" date="2025-08" db="UniProtKB">
        <authorList>
            <consortium name="RefSeq"/>
        </authorList>
    </citation>
    <scope>IDENTIFICATION</scope>
    <source>
        <tissue evidence="4">Gonad</tissue>
    </source>
</reference>
<evidence type="ECO:0000313" key="4">
    <source>
        <dbReference type="RefSeq" id="XP_019617191.1"/>
    </source>
</evidence>
<dbReference type="InterPro" id="IPR037936">
    <property type="entry name" value="UNC5A-D"/>
</dbReference>
<feature type="compositionally biased region" description="Polar residues" evidence="2">
    <location>
        <begin position="872"/>
        <end position="882"/>
    </location>
</feature>
<keyword evidence="3" id="KW-1185">Reference proteome</keyword>
<feature type="compositionally biased region" description="Polar residues" evidence="2">
    <location>
        <begin position="759"/>
        <end position="768"/>
    </location>
</feature>
<feature type="region of interest" description="Disordered" evidence="2">
    <location>
        <begin position="1"/>
        <end position="26"/>
    </location>
</feature>
<feature type="compositionally biased region" description="Polar residues" evidence="2">
    <location>
        <begin position="72"/>
        <end position="87"/>
    </location>
</feature>
<keyword evidence="1" id="KW-0393">Immunoglobulin domain</keyword>
<comment type="similarity">
    <text evidence="1">Belongs to the unc-5 family.</text>
</comment>
<feature type="compositionally biased region" description="Basic and acidic residues" evidence="2">
    <location>
        <begin position="937"/>
        <end position="951"/>
    </location>
</feature>
<organism evidence="3 4">
    <name type="scientific">Branchiostoma belcheri</name>
    <name type="common">Amphioxus</name>
    <dbReference type="NCBI Taxonomy" id="7741"/>
    <lineage>
        <taxon>Eukaryota</taxon>
        <taxon>Metazoa</taxon>
        <taxon>Chordata</taxon>
        <taxon>Cephalochordata</taxon>
        <taxon>Leptocardii</taxon>
        <taxon>Amphioxiformes</taxon>
        <taxon>Branchiostomatidae</taxon>
        <taxon>Branchiostoma</taxon>
    </lineage>
</organism>
<feature type="compositionally biased region" description="Polar residues" evidence="2">
    <location>
        <begin position="110"/>
        <end position="119"/>
    </location>
</feature>
<dbReference type="Proteomes" id="UP000515135">
    <property type="component" value="Unplaced"/>
</dbReference>
<dbReference type="OrthoDB" id="10033456at2759"/>
<dbReference type="AlphaFoldDB" id="A0A6P4YJD5"/>
<dbReference type="GO" id="GO:0005886">
    <property type="term" value="C:plasma membrane"/>
    <property type="evidence" value="ECO:0007669"/>
    <property type="project" value="UniProtKB-SubCell"/>
</dbReference>
<feature type="compositionally biased region" description="Polar residues" evidence="2">
    <location>
        <begin position="730"/>
        <end position="743"/>
    </location>
</feature>
<keyword evidence="1" id="KW-0217">Developmental protein</keyword>
<comment type="function">
    <text evidence="1">Receptor for netrin required for axon guidance. Mediates axon repulsion of neuronal growth cones in the developing nervous system upon ligand binding.</text>
</comment>
<dbReference type="PANTHER" id="PTHR12582">
    <property type="entry name" value="NETRIN RECEPTOR UNC5"/>
    <property type="match status" value="1"/>
</dbReference>
<dbReference type="GeneID" id="109464619"/>
<dbReference type="Gene3D" id="2.60.220.30">
    <property type="match status" value="1"/>
</dbReference>
<feature type="compositionally biased region" description="Basic and acidic residues" evidence="2">
    <location>
        <begin position="972"/>
        <end position="985"/>
    </location>
</feature>
<feature type="compositionally biased region" description="Acidic residues" evidence="2">
    <location>
        <begin position="897"/>
        <end position="909"/>
    </location>
</feature>
<evidence type="ECO:0000256" key="1">
    <source>
        <dbReference type="RuleBase" id="RU367033"/>
    </source>
</evidence>
<dbReference type="GO" id="GO:0005042">
    <property type="term" value="F:netrin receptor activity"/>
    <property type="evidence" value="ECO:0007669"/>
    <property type="project" value="UniProtKB-UniRule"/>
</dbReference>
<feature type="compositionally biased region" description="Basic and acidic residues" evidence="2">
    <location>
        <begin position="88"/>
        <end position="109"/>
    </location>
</feature>
<feature type="compositionally biased region" description="Basic and acidic residues" evidence="2">
    <location>
        <begin position="910"/>
        <end position="922"/>
    </location>
</feature>
<feature type="region of interest" description="Disordered" evidence="2">
    <location>
        <begin position="232"/>
        <end position="296"/>
    </location>
</feature>
<name>A0A6P4YJD5_BRABE</name>
<feature type="compositionally biased region" description="Low complexity" evidence="2">
    <location>
        <begin position="769"/>
        <end position="783"/>
    </location>
</feature>
<feature type="region of interest" description="Disordered" evidence="2">
    <location>
        <begin position="72"/>
        <end position="217"/>
    </location>
</feature>
<feature type="region of interest" description="Disordered" evidence="2">
    <location>
        <begin position="719"/>
        <end position="1001"/>
    </location>
</feature>
<proteinExistence type="inferred from homology"/>
<evidence type="ECO:0000313" key="3">
    <source>
        <dbReference type="Proteomes" id="UP000515135"/>
    </source>
</evidence>
<accession>A0A6P4YJD5</accession>
<feature type="compositionally biased region" description="Acidic residues" evidence="2">
    <location>
        <begin position="261"/>
        <end position="273"/>
    </location>
</feature>
<feature type="compositionally biased region" description="Basic and acidic residues" evidence="2">
    <location>
        <begin position="7"/>
        <end position="16"/>
    </location>
</feature>
<feature type="compositionally biased region" description="Polar residues" evidence="2">
    <location>
        <begin position="954"/>
        <end position="967"/>
    </location>
</feature>
<sequence>MSRRKHQYDFTADHSKSKGVKSVEVTSIKQQPHIVVEGPSEESFPEADHCCYHHLERSDSGVSDVAMTVHSLTETGTPSGGALSTESNHQDQRESGIFDGDMARSDTDYNRLSTVSTDSGRPASMEGILDDSLPLHEGTNKPEEKWGDKVVDAEAFEEHRDAPNNNSVPPVTGKEEAELLVKRPWRLSKLEQSRPRRYSGSPNQSLPSLQDDKMSSRIGREGRGCLKIPLGDGCSKNQAEPQLSAPLPSDDLTTDGASPEFDADAPIAEESESMNDNQETAPQEIRGEAERSCGPDVEDNGLAVGAEDMTFGQVSKTWEHADTCAIMPVYDARGKFSHVGGRLELRYDRTTVRLEVPAGAVPEGDARELFIRVLPSRGIEPTAVFCGPHGTVFETPVNLSYSADGEGDKAAVQGFLTPTDFGDPTRWHDIGDDPDTSFKLEDGMHHFMLKHFTGVTSRVNGASQRTKVEQQGHIVKTFHLYYDYQVFEANGKVMSILVLRVYIADEDQTEKIKALETSRQPAGQLCDGPRCLPFSADNDNPLKIRLSQILEHAWNIMGPHQQTIDIRTIRGTRMTSCLFRLSSAHGTAIPVHCNVELSQQGNTSCEIMAVNIVPTQCCCQGRPTQQLVYERYCHNNPGYHQNGPEDHLQGAVGGHFTSSNLPVSQCADETGSQERKVKHPVEDTCNCEKCQDSKVNTEGQSCHTDDTCTGCHLCTEEGSSETSIPPHHGTATQPQLSQPQQETSHQKDLSTELPDNHLSMESTNQPVQESSPESDPPAAAAAPHHSEHPGGSQTDSMDQGAAANPPEPTPPQHTSKRTHKLLKKLNLPKWFPQKLADTLGKQKTKSKPPKEQALPDVSKEQAEEVTRDDPSLPTQEASQATHSSKKDSAYISGVPDEGAEGEENIESPEENNHVRDLQRDSGVHVGEGSCLQQPSPEQDKIAQEEGNHGEETTGDGNQVDLDTSCDQQLVVLRKDADSEKGERESGYTSGVPSMCGDPDVS</sequence>
<comment type="subcellular location">
    <subcellularLocation>
        <location evidence="1">Cell membrane</location>
        <topology evidence="1">Single-pass type I membrane protein</topology>
    </subcellularLocation>
</comment>
<dbReference type="RefSeq" id="XP_019617191.1">
    <property type="nucleotide sequence ID" value="XM_019761632.1"/>
</dbReference>
<gene>
    <name evidence="4" type="primary">LOC109464619</name>
</gene>